<dbReference type="InterPro" id="IPR011990">
    <property type="entry name" value="TPR-like_helical_dom_sf"/>
</dbReference>
<evidence type="ECO:0000256" key="1">
    <source>
        <dbReference type="SAM" id="SignalP"/>
    </source>
</evidence>
<dbReference type="Gene3D" id="1.25.40.10">
    <property type="entry name" value="Tetratricopeptide repeat domain"/>
    <property type="match status" value="1"/>
</dbReference>
<comment type="caution">
    <text evidence="2">The sequence shown here is derived from an EMBL/GenBank/DDBJ whole genome shotgun (WGS) entry which is preliminary data.</text>
</comment>
<feature type="chain" id="PRO_5040827258" evidence="1">
    <location>
        <begin position="26"/>
        <end position="144"/>
    </location>
</feature>
<dbReference type="AlphaFoldDB" id="A0A9X3TXT2"/>
<dbReference type="EMBL" id="JANWOI010000002">
    <property type="protein sequence ID" value="MDA5193675.1"/>
    <property type="molecule type" value="Genomic_DNA"/>
</dbReference>
<dbReference type="PROSITE" id="PS51257">
    <property type="entry name" value="PROKAR_LIPOPROTEIN"/>
    <property type="match status" value="1"/>
</dbReference>
<evidence type="ECO:0000313" key="3">
    <source>
        <dbReference type="Proteomes" id="UP001141619"/>
    </source>
</evidence>
<keyword evidence="1" id="KW-0732">Signal</keyword>
<feature type="signal peptide" evidence="1">
    <location>
        <begin position="1"/>
        <end position="25"/>
    </location>
</feature>
<reference evidence="2" key="2">
    <citation type="journal article" date="2023" name="Syst. Appl. Microbiol.">
        <title>Govania unica gen. nov., sp. nov., a rare biosphere bacterium that represents a novel family in the class Alphaproteobacteria.</title>
        <authorList>
            <person name="Vandamme P."/>
            <person name="Peeters C."/>
            <person name="Hettiarachchi A."/>
            <person name="Cnockaert M."/>
            <person name="Carlier A."/>
        </authorList>
    </citation>
    <scope>NUCLEOTIDE SEQUENCE</scope>
    <source>
        <strain evidence="2">LMG 31809</strain>
    </source>
</reference>
<organism evidence="2 3">
    <name type="scientific">Govanella unica</name>
    <dbReference type="NCBI Taxonomy" id="2975056"/>
    <lineage>
        <taxon>Bacteria</taxon>
        <taxon>Pseudomonadati</taxon>
        <taxon>Pseudomonadota</taxon>
        <taxon>Alphaproteobacteria</taxon>
        <taxon>Emcibacterales</taxon>
        <taxon>Govanellaceae</taxon>
        <taxon>Govanella</taxon>
    </lineage>
</organism>
<dbReference type="SMART" id="SM00671">
    <property type="entry name" value="SEL1"/>
    <property type="match status" value="1"/>
</dbReference>
<keyword evidence="3" id="KW-1185">Reference proteome</keyword>
<gene>
    <name evidence="2" type="ORF">NYP16_06870</name>
</gene>
<accession>A0A9X3TXT2</accession>
<evidence type="ECO:0000313" key="2">
    <source>
        <dbReference type="EMBL" id="MDA5193675.1"/>
    </source>
</evidence>
<sequence>MAGRVFSIGPGALLLLLSLSGCVQGPSCQGQPPGEASALSSDAGARTAIETSSLVSLQCWADSGNQISQYLLGYAYEYGLGTTPDRAKAIRAYQQAATPRSNRTYIYSPAVGKESHGRVIPVTTGPDTPGLPQARAALARLGER</sequence>
<protein>
    <submittedName>
        <fullName evidence="2">SEL1-like repeat protein</fullName>
    </submittedName>
</protein>
<dbReference type="InterPro" id="IPR006597">
    <property type="entry name" value="Sel1-like"/>
</dbReference>
<reference evidence="2" key="1">
    <citation type="submission" date="2022-08" db="EMBL/GenBank/DDBJ databases">
        <authorList>
            <person name="Vandamme P."/>
            <person name="Hettiarachchi A."/>
            <person name="Peeters C."/>
            <person name="Cnockaert M."/>
            <person name="Carlier A."/>
        </authorList>
    </citation>
    <scope>NUCLEOTIDE SEQUENCE</scope>
    <source>
        <strain evidence="2">LMG 31809</strain>
    </source>
</reference>
<dbReference type="SUPFAM" id="SSF81901">
    <property type="entry name" value="HCP-like"/>
    <property type="match status" value="1"/>
</dbReference>
<dbReference type="Proteomes" id="UP001141619">
    <property type="component" value="Unassembled WGS sequence"/>
</dbReference>
<name>A0A9X3TXT2_9PROT</name>
<dbReference type="RefSeq" id="WP_274943373.1">
    <property type="nucleotide sequence ID" value="NZ_JANWOI010000002.1"/>
</dbReference>
<proteinExistence type="predicted"/>